<dbReference type="GO" id="GO:0008879">
    <property type="term" value="F:glucose-1-phosphate thymidylyltransferase activity"/>
    <property type="evidence" value="ECO:0007669"/>
    <property type="project" value="UniProtKB-EC"/>
</dbReference>
<dbReference type="KEGG" id="hdf:AArcSl_2816"/>
<dbReference type="Pfam" id="PF00483">
    <property type="entry name" value="NTP_transferase"/>
    <property type="match status" value="1"/>
</dbReference>
<reference evidence="5" key="1">
    <citation type="submission" date="2017-11" db="EMBL/GenBank/DDBJ databases">
        <title>Phenotypic and genomic properties of facultatively anaerobic sulfur-reducing natronoarchaea from hypersaline soda lakes.</title>
        <authorList>
            <person name="Sorokin D.Y."/>
            <person name="Kublanov I.V."/>
            <person name="Roman P."/>
            <person name="Sinninghe Damste J.S."/>
            <person name="Golyshin P.N."/>
            <person name="Rojo D."/>
            <person name="Ciordia S."/>
            <person name="Mena M.D.C."/>
            <person name="Ferrer M."/>
            <person name="Messina E."/>
            <person name="Smedile F."/>
            <person name="La Spada G."/>
            <person name="La Cono V."/>
            <person name="Yakimov M.M."/>
        </authorList>
    </citation>
    <scope>NUCLEOTIDE SEQUENCE [LARGE SCALE GENOMIC DNA]</scope>
    <source>
        <strain evidence="5">AArc-Sl</strain>
    </source>
</reference>
<gene>
    <name evidence="4" type="primary">rfbA4</name>
    <name evidence="4" type="ORF">AArcSl_2816</name>
</gene>
<dbReference type="AlphaFoldDB" id="A0A343TMV9"/>
<dbReference type="InterPro" id="IPR005835">
    <property type="entry name" value="NTP_transferase_dom"/>
</dbReference>
<dbReference type="Proteomes" id="UP000263012">
    <property type="component" value="Chromosome"/>
</dbReference>
<dbReference type="InterPro" id="IPR050065">
    <property type="entry name" value="GlmU-like"/>
</dbReference>
<evidence type="ECO:0000313" key="4">
    <source>
        <dbReference type="EMBL" id="AUX10431.1"/>
    </source>
</evidence>
<accession>A0A343TMV9</accession>
<dbReference type="PANTHER" id="PTHR43584:SF8">
    <property type="entry name" value="N-ACETYLMURAMATE ALPHA-1-PHOSPHATE URIDYLYLTRANSFERASE"/>
    <property type="match status" value="1"/>
</dbReference>
<organism evidence="4 5">
    <name type="scientific">Halalkaliarchaeum desulfuricum</name>
    <dbReference type="NCBI Taxonomy" id="2055893"/>
    <lineage>
        <taxon>Archaea</taxon>
        <taxon>Methanobacteriati</taxon>
        <taxon>Methanobacteriota</taxon>
        <taxon>Stenosarchaea group</taxon>
        <taxon>Halobacteria</taxon>
        <taxon>Halobacteriales</taxon>
        <taxon>Haloferacaceae</taxon>
        <taxon>Halalkaliarchaeum</taxon>
    </lineage>
</organism>
<evidence type="ECO:0000313" key="5">
    <source>
        <dbReference type="Proteomes" id="UP000263012"/>
    </source>
</evidence>
<name>A0A343TMV9_9EURY</name>
<dbReference type="PANTHER" id="PTHR43584">
    <property type="entry name" value="NUCLEOTIDYL TRANSFERASE"/>
    <property type="match status" value="1"/>
</dbReference>
<protein>
    <submittedName>
        <fullName evidence="4">Glucose-1-phosphate thymidylyltransferase</fullName>
        <ecNumber evidence="4">2.7.7.24</ecNumber>
    </submittedName>
</protein>
<sequence length="250" mass="26905">MIRQAVVPAAGEGTRLRPLTRERPKGLLAVDGTPLLTRIFDQLLAAGIEEAVVVVGYRASDVVARYGDSYRELDLQYVHQRDRLGLGHAVSLSEPFVDGEFLLVNGDNVFDSAFDFGELLDRHAESDAAVTALAERLSLEDATETGVFEPVDSPGGDGAVRVCGVVEKPENPPSTLASAGCYVLPTEIFSALSLLRPSDRGEYELSDAVDVLCAAGARVEAIDLASLGGWRLNVNRPADLDRASERIRDR</sequence>
<feature type="domain" description="Nucleotidyl transferase" evidence="3">
    <location>
        <begin position="5"/>
        <end position="222"/>
    </location>
</feature>
<proteinExistence type="predicted"/>
<keyword evidence="2 4" id="KW-0548">Nucleotidyltransferase</keyword>
<evidence type="ECO:0000256" key="1">
    <source>
        <dbReference type="ARBA" id="ARBA00022679"/>
    </source>
</evidence>
<evidence type="ECO:0000259" key="3">
    <source>
        <dbReference type="Pfam" id="PF00483"/>
    </source>
</evidence>
<dbReference type="SUPFAM" id="SSF53448">
    <property type="entry name" value="Nucleotide-diphospho-sugar transferases"/>
    <property type="match status" value="1"/>
</dbReference>
<evidence type="ECO:0000256" key="2">
    <source>
        <dbReference type="ARBA" id="ARBA00022695"/>
    </source>
</evidence>
<dbReference type="OrthoDB" id="15372at2157"/>
<dbReference type="EC" id="2.7.7.24" evidence="4"/>
<dbReference type="RefSeq" id="WP_119820693.1">
    <property type="nucleotide sequence ID" value="NZ_CP025066.1"/>
</dbReference>
<dbReference type="GeneID" id="37879173"/>
<dbReference type="CDD" id="cd04181">
    <property type="entry name" value="NTP_transferase"/>
    <property type="match status" value="1"/>
</dbReference>
<keyword evidence="1 4" id="KW-0808">Transferase</keyword>
<dbReference type="InterPro" id="IPR029044">
    <property type="entry name" value="Nucleotide-diphossugar_trans"/>
</dbReference>
<dbReference type="EMBL" id="CP025066">
    <property type="protein sequence ID" value="AUX10431.1"/>
    <property type="molecule type" value="Genomic_DNA"/>
</dbReference>
<dbReference type="Gene3D" id="3.90.550.10">
    <property type="entry name" value="Spore Coat Polysaccharide Biosynthesis Protein SpsA, Chain A"/>
    <property type="match status" value="1"/>
</dbReference>
<keyword evidence="5" id="KW-1185">Reference proteome</keyword>